<dbReference type="HOGENOM" id="CLU_2540518_0_0_5"/>
<keyword evidence="1" id="KW-0812">Transmembrane</keyword>
<keyword evidence="1" id="KW-0472">Membrane</keyword>
<comment type="caution">
    <text evidence="2">The sequence shown here is derived from an EMBL/GenBank/DDBJ whole genome shotgun (WGS) entry which is preliminary data.</text>
</comment>
<evidence type="ECO:0000313" key="2">
    <source>
        <dbReference type="EMBL" id="EYD76322.1"/>
    </source>
</evidence>
<dbReference type="RefSeq" id="WP_156362976.1">
    <property type="nucleotide sequence ID" value="NZ_KK088590.1"/>
</dbReference>
<keyword evidence="1" id="KW-1133">Transmembrane helix</keyword>
<organism evidence="2 3">
    <name type="scientific">Rubellimicrobium mesophilum DSM 19309</name>
    <dbReference type="NCBI Taxonomy" id="442562"/>
    <lineage>
        <taxon>Bacteria</taxon>
        <taxon>Pseudomonadati</taxon>
        <taxon>Pseudomonadota</taxon>
        <taxon>Alphaproteobacteria</taxon>
        <taxon>Rhodobacterales</taxon>
        <taxon>Roseobacteraceae</taxon>
        <taxon>Rubellimicrobium</taxon>
    </lineage>
</organism>
<feature type="transmembrane region" description="Helical" evidence="1">
    <location>
        <begin position="54"/>
        <end position="73"/>
    </location>
</feature>
<gene>
    <name evidence="2" type="ORF">Rumeso_02080</name>
</gene>
<dbReference type="Proteomes" id="UP000019666">
    <property type="component" value="Unassembled WGS sequence"/>
</dbReference>
<evidence type="ECO:0000313" key="3">
    <source>
        <dbReference type="Proteomes" id="UP000019666"/>
    </source>
</evidence>
<sequence>MIIDFGPLEPRERLEVILFRVTWMDVDEVLHGDEAIEMTHPRPLFDPRIRLPRWAALAGLFLLVGLMVQNLALRSRKAPRGAA</sequence>
<proteinExistence type="predicted"/>
<keyword evidence="3" id="KW-1185">Reference proteome</keyword>
<evidence type="ECO:0000256" key="1">
    <source>
        <dbReference type="SAM" id="Phobius"/>
    </source>
</evidence>
<protein>
    <submittedName>
        <fullName evidence="2">Uncharacterized protein</fullName>
    </submittedName>
</protein>
<dbReference type="EMBL" id="AOSK01000050">
    <property type="protein sequence ID" value="EYD76322.1"/>
    <property type="molecule type" value="Genomic_DNA"/>
</dbReference>
<accession>A0A017HP82</accession>
<reference evidence="2 3" key="1">
    <citation type="submission" date="2013-02" db="EMBL/GenBank/DDBJ databases">
        <authorList>
            <person name="Fiebig A."/>
            <person name="Goeker M."/>
            <person name="Klenk H.-P.P."/>
        </authorList>
    </citation>
    <scope>NUCLEOTIDE SEQUENCE [LARGE SCALE GENOMIC DNA]</scope>
    <source>
        <strain evidence="2 3">DSM 19309</strain>
    </source>
</reference>
<name>A0A017HP82_9RHOB</name>
<dbReference type="AlphaFoldDB" id="A0A017HP82"/>